<feature type="transmembrane region" description="Helical" evidence="7">
    <location>
        <begin position="302"/>
        <end position="327"/>
    </location>
</feature>
<keyword evidence="5 7" id="KW-0472">Membrane</keyword>
<evidence type="ECO:0000256" key="2">
    <source>
        <dbReference type="ARBA" id="ARBA00008335"/>
    </source>
</evidence>
<evidence type="ECO:0000256" key="6">
    <source>
        <dbReference type="SAM" id="MobiDB-lite"/>
    </source>
</evidence>
<feature type="transmembrane region" description="Helical" evidence="7">
    <location>
        <begin position="271"/>
        <end position="290"/>
    </location>
</feature>
<dbReference type="Gene3D" id="1.20.1250.20">
    <property type="entry name" value="MFS general substrate transporter like domains"/>
    <property type="match status" value="1"/>
</dbReference>
<accession>A0A1L7WQL5</accession>
<feature type="compositionally biased region" description="Basic and acidic residues" evidence="6">
    <location>
        <begin position="66"/>
        <end position="78"/>
    </location>
</feature>
<dbReference type="PANTHER" id="PTHR23502">
    <property type="entry name" value="MAJOR FACILITATOR SUPERFAMILY"/>
    <property type="match status" value="1"/>
</dbReference>
<feature type="compositionally biased region" description="Low complexity" evidence="6">
    <location>
        <begin position="136"/>
        <end position="147"/>
    </location>
</feature>
<keyword evidence="10" id="KW-1185">Reference proteome</keyword>
<evidence type="ECO:0000256" key="1">
    <source>
        <dbReference type="ARBA" id="ARBA00004141"/>
    </source>
</evidence>
<dbReference type="EMBL" id="FJOG01000006">
    <property type="protein sequence ID" value="CZR55059.1"/>
    <property type="molecule type" value="Genomic_DNA"/>
</dbReference>
<dbReference type="AlphaFoldDB" id="A0A1L7WQL5"/>
<name>A0A1L7WQL5_9HELO</name>
<feature type="transmembrane region" description="Helical" evidence="7">
    <location>
        <begin position="412"/>
        <end position="431"/>
    </location>
</feature>
<evidence type="ECO:0000259" key="8">
    <source>
        <dbReference type="PROSITE" id="PS50850"/>
    </source>
</evidence>
<gene>
    <name evidence="9" type="ORF">PAC_04945</name>
</gene>
<dbReference type="FunFam" id="1.20.1250.20:FF:000082">
    <property type="entry name" value="MFS multidrug transporter, putative"/>
    <property type="match status" value="1"/>
</dbReference>
<dbReference type="InterPro" id="IPR036259">
    <property type="entry name" value="MFS_trans_sf"/>
</dbReference>
<comment type="similarity">
    <text evidence="2">Belongs to the major facilitator superfamily.</text>
</comment>
<evidence type="ECO:0000256" key="4">
    <source>
        <dbReference type="ARBA" id="ARBA00022989"/>
    </source>
</evidence>
<feature type="transmembrane region" description="Helical" evidence="7">
    <location>
        <begin position="339"/>
        <end position="365"/>
    </location>
</feature>
<reference evidence="9 10" key="1">
    <citation type="submission" date="2016-03" db="EMBL/GenBank/DDBJ databases">
        <authorList>
            <person name="Ploux O."/>
        </authorList>
    </citation>
    <scope>NUCLEOTIDE SEQUENCE [LARGE SCALE GENOMIC DNA]</scope>
    <source>
        <strain evidence="9 10">UAMH 11012</strain>
    </source>
</reference>
<dbReference type="InterPro" id="IPR020846">
    <property type="entry name" value="MFS_dom"/>
</dbReference>
<feature type="transmembrane region" description="Helical" evidence="7">
    <location>
        <begin position="588"/>
        <end position="610"/>
    </location>
</feature>
<feature type="transmembrane region" description="Helical" evidence="7">
    <location>
        <begin position="555"/>
        <end position="576"/>
    </location>
</feature>
<dbReference type="SUPFAM" id="SSF103473">
    <property type="entry name" value="MFS general substrate transporter"/>
    <property type="match status" value="1"/>
</dbReference>
<dbReference type="Pfam" id="PF07690">
    <property type="entry name" value="MFS_1"/>
    <property type="match status" value="1"/>
</dbReference>
<dbReference type="GO" id="GO:0005886">
    <property type="term" value="C:plasma membrane"/>
    <property type="evidence" value="ECO:0007669"/>
    <property type="project" value="TreeGrafter"/>
</dbReference>
<feature type="transmembrane region" description="Helical" evidence="7">
    <location>
        <begin position="522"/>
        <end position="543"/>
    </location>
</feature>
<dbReference type="CDD" id="cd17323">
    <property type="entry name" value="MFS_Tpo1_MDR_like"/>
    <property type="match status" value="1"/>
</dbReference>
<feature type="transmembrane region" description="Helical" evidence="7">
    <location>
        <begin position="497"/>
        <end position="516"/>
    </location>
</feature>
<feature type="compositionally biased region" description="Basic and acidic residues" evidence="6">
    <location>
        <begin position="112"/>
        <end position="122"/>
    </location>
</feature>
<keyword evidence="4 7" id="KW-1133">Transmembrane helix</keyword>
<evidence type="ECO:0000256" key="7">
    <source>
        <dbReference type="SAM" id="Phobius"/>
    </source>
</evidence>
<evidence type="ECO:0000256" key="5">
    <source>
        <dbReference type="ARBA" id="ARBA00023136"/>
    </source>
</evidence>
<dbReference type="STRING" id="576137.A0A1L7WQL5"/>
<comment type="subcellular location">
    <subcellularLocation>
        <location evidence="1">Membrane</location>
        <topology evidence="1">Multi-pass membrane protein</topology>
    </subcellularLocation>
</comment>
<dbReference type="GO" id="GO:0022857">
    <property type="term" value="F:transmembrane transporter activity"/>
    <property type="evidence" value="ECO:0007669"/>
    <property type="project" value="InterPro"/>
</dbReference>
<proteinExistence type="inferred from homology"/>
<dbReference type="PROSITE" id="PS50850">
    <property type="entry name" value="MFS"/>
    <property type="match status" value="1"/>
</dbReference>
<evidence type="ECO:0000313" key="9">
    <source>
        <dbReference type="EMBL" id="CZR55059.1"/>
    </source>
</evidence>
<dbReference type="Proteomes" id="UP000184330">
    <property type="component" value="Unassembled WGS sequence"/>
</dbReference>
<feature type="transmembrane region" description="Helical" evidence="7">
    <location>
        <begin position="451"/>
        <end position="470"/>
    </location>
</feature>
<evidence type="ECO:0000313" key="10">
    <source>
        <dbReference type="Proteomes" id="UP000184330"/>
    </source>
</evidence>
<feature type="compositionally biased region" description="Low complexity" evidence="6">
    <location>
        <begin position="40"/>
        <end position="50"/>
    </location>
</feature>
<feature type="domain" description="Major facilitator superfamily (MFS) profile" evidence="8">
    <location>
        <begin position="180"/>
        <end position="614"/>
    </location>
</feature>
<sequence length="628" mass="70018">MQSYLAYKRFGRHARDQYERDKKRAEALERGNAENNTRASLSHHQSSIDSSHSEIPSGEQSPDSCDPEKGEQLGRQESDQDEEDLENVPTMDRTQTQQSFGTRMGHAMTGIEVRELSEEMTKRRTRASQTGTMSRTNTNFHTNSNNNEKPQRETIFVVSFESDTDTMNPHNWSYTTRIFATILIAWIGFIVGFASSIDSAALTQASQDFGVAEVTESLATGLFLVGFGFGALFAGPISETVGRNPVYIVTLAIYMIWIMASALAPNIGAQLVFRFLAGFFGSTPLTCAGGSISDLWNPMERVFAFPVFANAAFMGPIFGPVVGGFVGQSSLVSWRWCEWITLIISGAILILVVLFQPETFAPILLKWKASHLRSITGDDRYVAEVEIRAESFWKRLLHALYRPFLLTIREPIVILFALYLTVVYIILFTFLDGYTYIFGDTYGFNEGITGLAFIGIAIGLCFASLLIPLIHHWAKRDLKALQDEKGPDAKLPPEKRLWFAMFGAPAIPISLFWMGWTNYPSISYWSGLVASVVFGYGILCIFISSYQYIIDSYETYAASALASLTLIRYVAAGGMVEVGIPFYENLGVHWTLTILGVISALMVPVPYAFYRYGPKIRSWSRYAQNGGG</sequence>
<feature type="transmembrane region" description="Helical" evidence="7">
    <location>
        <begin position="217"/>
        <end position="234"/>
    </location>
</feature>
<keyword evidence="3 7" id="KW-0812">Transmembrane</keyword>
<feature type="compositionally biased region" description="Basic and acidic residues" evidence="6">
    <location>
        <begin position="13"/>
        <end position="32"/>
    </location>
</feature>
<organism evidence="9 10">
    <name type="scientific">Phialocephala subalpina</name>
    <dbReference type="NCBI Taxonomy" id="576137"/>
    <lineage>
        <taxon>Eukaryota</taxon>
        <taxon>Fungi</taxon>
        <taxon>Dikarya</taxon>
        <taxon>Ascomycota</taxon>
        <taxon>Pezizomycotina</taxon>
        <taxon>Leotiomycetes</taxon>
        <taxon>Helotiales</taxon>
        <taxon>Mollisiaceae</taxon>
        <taxon>Phialocephala</taxon>
        <taxon>Phialocephala fortinii species complex</taxon>
    </lineage>
</organism>
<dbReference type="InterPro" id="IPR011701">
    <property type="entry name" value="MFS"/>
</dbReference>
<feature type="transmembrane region" description="Helical" evidence="7">
    <location>
        <begin position="246"/>
        <end position="265"/>
    </location>
</feature>
<protein>
    <submittedName>
        <fullName evidence="9">Probable benomyl/methotrexate resistance protein</fullName>
    </submittedName>
</protein>
<feature type="region of interest" description="Disordered" evidence="6">
    <location>
        <begin position="1"/>
        <end position="148"/>
    </location>
</feature>
<evidence type="ECO:0000256" key="3">
    <source>
        <dbReference type="ARBA" id="ARBA00022692"/>
    </source>
</evidence>
<dbReference type="PANTHER" id="PTHR23502:SF47">
    <property type="entry name" value="MAJOR FACILITATOR SUPERFAMILY (MFS) PROFILE DOMAIN-CONTAINING PROTEIN-RELATED"/>
    <property type="match status" value="1"/>
</dbReference>
<feature type="compositionally biased region" description="Polar residues" evidence="6">
    <location>
        <begin position="92"/>
        <end position="101"/>
    </location>
</feature>
<dbReference type="OrthoDB" id="3936150at2759"/>
<feature type="transmembrane region" description="Helical" evidence="7">
    <location>
        <begin position="178"/>
        <end position="197"/>
    </location>
</feature>